<reference evidence="7 8" key="1">
    <citation type="submission" date="2014-02" db="EMBL/GenBank/DDBJ databases">
        <title>Genome sequence of Brachybacterium phenoliresistens strain W13A50.</title>
        <authorList>
            <person name="Wang X."/>
        </authorList>
    </citation>
    <scope>NUCLEOTIDE SEQUENCE [LARGE SCALE GENOMIC DNA]</scope>
    <source>
        <strain evidence="7 8">W13A50</strain>
    </source>
</reference>
<dbReference type="PANTHER" id="PTHR42789">
    <property type="entry name" value="D-ISOMER SPECIFIC 2-HYDROXYACID DEHYDROGENASE FAMILY PROTEIN (AFU_ORTHOLOGUE AFUA_6G10090)"/>
    <property type="match status" value="1"/>
</dbReference>
<feature type="domain" description="D-isomer specific 2-hydroxyacid dehydrogenase catalytic" evidence="5">
    <location>
        <begin position="33"/>
        <end position="316"/>
    </location>
</feature>
<dbReference type="Proteomes" id="UP000023067">
    <property type="component" value="Unassembled WGS sequence"/>
</dbReference>
<dbReference type="Pfam" id="PF02826">
    <property type="entry name" value="2-Hacid_dh_C"/>
    <property type="match status" value="1"/>
</dbReference>
<dbReference type="PANTHER" id="PTHR42789:SF1">
    <property type="entry name" value="D-ISOMER SPECIFIC 2-HYDROXYACID DEHYDROGENASE FAMILY PROTEIN (AFU_ORTHOLOGUE AFUA_6G10090)"/>
    <property type="match status" value="1"/>
</dbReference>
<evidence type="ECO:0000313" key="8">
    <source>
        <dbReference type="Proteomes" id="UP000023067"/>
    </source>
</evidence>
<dbReference type="STRING" id="396014.BF93_03615"/>
<dbReference type="eggNOG" id="COG0111">
    <property type="taxonomic scope" value="Bacteria"/>
</dbReference>
<dbReference type="SUPFAM" id="SSF52283">
    <property type="entry name" value="Formate/glycerate dehydrogenase catalytic domain-like"/>
    <property type="match status" value="1"/>
</dbReference>
<keyword evidence="8" id="KW-1185">Reference proteome</keyword>
<dbReference type="GO" id="GO:0051287">
    <property type="term" value="F:NAD binding"/>
    <property type="evidence" value="ECO:0007669"/>
    <property type="project" value="InterPro"/>
</dbReference>
<dbReference type="CDD" id="cd12172">
    <property type="entry name" value="PGDH_like_2"/>
    <property type="match status" value="1"/>
</dbReference>
<dbReference type="PROSITE" id="PS00671">
    <property type="entry name" value="D_2_HYDROXYACID_DH_3"/>
    <property type="match status" value="1"/>
</dbReference>
<dbReference type="HOGENOM" id="CLU_019796_1_3_11"/>
<dbReference type="InterPro" id="IPR029753">
    <property type="entry name" value="D-isomer_DH_CS"/>
</dbReference>
<dbReference type="InterPro" id="IPR050857">
    <property type="entry name" value="D-2-hydroxyacid_DH"/>
</dbReference>
<name>Z9JR16_9MICO</name>
<feature type="domain" description="D-isomer specific 2-hydroxyacid dehydrogenase NAD-binding" evidence="6">
    <location>
        <begin position="115"/>
        <end position="285"/>
    </location>
</feature>
<comment type="similarity">
    <text evidence="1 4">Belongs to the D-isomer specific 2-hydroxyacid dehydrogenase family.</text>
</comment>
<keyword evidence="3" id="KW-0520">NAD</keyword>
<evidence type="ECO:0000259" key="6">
    <source>
        <dbReference type="Pfam" id="PF02826"/>
    </source>
</evidence>
<gene>
    <name evidence="7" type="ORF">BF93_03615</name>
</gene>
<dbReference type="InterPro" id="IPR006139">
    <property type="entry name" value="D-isomer_2_OHA_DH_cat_dom"/>
</dbReference>
<evidence type="ECO:0000256" key="3">
    <source>
        <dbReference type="ARBA" id="ARBA00023027"/>
    </source>
</evidence>
<organism evidence="7 8">
    <name type="scientific">Brachybacterium phenoliresistens</name>
    <dbReference type="NCBI Taxonomy" id="396014"/>
    <lineage>
        <taxon>Bacteria</taxon>
        <taxon>Bacillati</taxon>
        <taxon>Actinomycetota</taxon>
        <taxon>Actinomycetes</taxon>
        <taxon>Micrococcales</taxon>
        <taxon>Dermabacteraceae</taxon>
        <taxon>Brachybacterium</taxon>
    </lineage>
</organism>
<keyword evidence="2 4" id="KW-0560">Oxidoreductase</keyword>
<dbReference type="InterPro" id="IPR006140">
    <property type="entry name" value="D-isomer_DH_NAD-bd"/>
</dbReference>
<dbReference type="EMBL" id="JDYK01000015">
    <property type="protein sequence ID" value="EWS80463.1"/>
    <property type="molecule type" value="Genomic_DNA"/>
</dbReference>
<sequence>MSEVVVLSPSFGRWSPEPAQVLADAGLRVRRAALGAPMTPQQVIGQLPGAAALIVGLDAVDASVIEEAARRGELRVIAKHGVGVDNIDVAAAARAGIPVVHVPALNSGAVADLVLGLMLALLRRIPEAQQGLREGGWPVLAGPELSELAVGIAGFGRIGRGVARRLEGFDASVAAFDPFLPPDAFGSVRRTGTLEELLETSDLVTLHLPGGQDGPLLDEAAIARMRPGAWLVNAARGELVDEHAVARALRSGHLAGYAADAFTAEPPTGSPLLEAPNTLLTPHMGAYTRATNARMGVSAARSIIAALTGAPLDHEVRPAEEGRR</sequence>
<accession>Z9JR16</accession>
<dbReference type="Gene3D" id="3.40.50.720">
    <property type="entry name" value="NAD(P)-binding Rossmann-like Domain"/>
    <property type="match status" value="2"/>
</dbReference>
<dbReference type="InterPro" id="IPR036291">
    <property type="entry name" value="NAD(P)-bd_dom_sf"/>
</dbReference>
<protein>
    <submittedName>
        <fullName evidence="7">2-hydroxyacid dehydrogenase</fullName>
    </submittedName>
</protein>
<dbReference type="RefSeq" id="WP_038373423.1">
    <property type="nucleotide sequence ID" value="NZ_BAAAOW010000006.1"/>
</dbReference>
<dbReference type="OrthoDB" id="117809at2"/>
<dbReference type="AlphaFoldDB" id="Z9JR16"/>
<dbReference type="Pfam" id="PF00389">
    <property type="entry name" value="2-Hacid_dh"/>
    <property type="match status" value="1"/>
</dbReference>
<evidence type="ECO:0000256" key="4">
    <source>
        <dbReference type="RuleBase" id="RU003719"/>
    </source>
</evidence>
<evidence type="ECO:0000256" key="2">
    <source>
        <dbReference type="ARBA" id="ARBA00023002"/>
    </source>
</evidence>
<dbReference type="GO" id="GO:0016616">
    <property type="term" value="F:oxidoreductase activity, acting on the CH-OH group of donors, NAD or NADP as acceptor"/>
    <property type="evidence" value="ECO:0007669"/>
    <property type="project" value="InterPro"/>
</dbReference>
<evidence type="ECO:0000313" key="7">
    <source>
        <dbReference type="EMBL" id="EWS80463.1"/>
    </source>
</evidence>
<dbReference type="PATRIC" id="fig|396014.3.peg.2754"/>
<dbReference type="SUPFAM" id="SSF51735">
    <property type="entry name" value="NAD(P)-binding Rossmann-fold domains"/>
    <property type="match status" value="1"/>
</dbReference>
<comment type="caution">
    <text evidence="7">The sequence shown here is derived from an EMBL/GenBank/DDBJ whole genome shotgun (WGS) entry which is preliminary data.</text>
</comment>
<proteinExistence type="inferred from homology"/>
<evidence type="ECO:0000256" key="1">
    <source>
        <dbReference type="ARBA" id="ARBA00005854"/>
    </source>
</evidence>
<evidence type="ECO:0000259" key="5">
    <source>
        <dbReference type="Pfam" id="PF00389"/>
    </source>
</evidence>